<proteinExistence type="predicted"/>
<dbReference type="GO" id="GO:0016740">
    <property type="term" value="F:transferase activity"/>
    <property type="evidence" value="ECO:0007669"/>
    <property type="project" value="UniProtKB-KW"/>
</dbReference>
<evidence type="ECO:0000259" key="1">
    <source>
        <dbReference type="Pfam" id="PF13480"/>
    </source>
</evidence>
<keyword evidence="2" id="KW-0808">Transferase</keyword>
<accession>A0A1I6FV09</accession>
<protein>
    <submittedName>
        <fullName evidence="2">Acetyltransferase involved in cellulose biosynthesis, CelD/BcsL family</fullName>
    </submittedName>
</protein>
<dbReference type="SUPFAM" id="SSF55729">
    <property type="entry name" value="Acyl-CoA N-acyltransferases (Nat)"/>
    <property type="match status" value="1"/>
</dbReference>
<gene>
    <name evidence="2" type="ORF">SAMN04488002_0372</name>
</gene>
<organism evidence="2 3">
    <name type="scientific">Litoreibacter janthinus</name>
    <dbReference type="NCBI Taxonomy" id="670154"/>
    <lineage>
        <taxon>Bacteria</taxon>
        <taxon>Pseudomonadati</taxon>
        <taxon>Pseudomonadota</taxon>
        <taxon>Alphaproteobacteria</taxon>
        <taxon>Rhodobacterales</taxon>
        <taxon>Roseobacteraceae</taxon>
        <taxon>Litoreibacter</taxon>
    </lineage>
</organism>
<keyword evidence="3" id="KW-1185">Reference proteome</keyword>
<dbReference type="Pfam" id="PF13480">
    <property type="entry name" value="Acetyltransf_6"/>
    <property type="match status" value="1"/>
</dbReference>
<feature type="domain" description="BioF2-like acetyltransferase" evidence="1">
    <location>
        <begin position="161"/>
        <end position="299"/>
    </location>
</feature>
<reference evidence="3" key="1">
    <citation type="submission" date="2016-10" db="EMBL/GenBank/DDBJ databases">
        <authorList>
            <person name="Varghese N."/>
            <person name="Submissions S."/>
        </authorList>
    </citation>
    <scope>NUCLEOTIDE SEQUENCE [LARGE SCALE GENOMIC DNA]</scope>
    <source>
        <strain evidence="3">DSM 26921</strain>
    </source>
</reference>
<sequence>MSMVQVIRTPEALEAVAHDWDLALMARPGSQVFLTSFWLTRWMRAFGNAQENCVLLGRNDDGEIILQGAFLRTREHGFMTLRSMGNVHTSRSAVSATKAGHEMLRNWAKTRSKASVFRLGRLAPMGGHRALADPLYQIEVVDLPLVESTMTYDDFIAGQSRNFRKSLRRSLAKQEHINIEVRSDGYCCLDAVRKVSTNTWKFKEGTAIVSEPETEKFFLSLLDQIPCASLVQSRLVLMKDTEAGDESVGFIICLTFNGRLYAIKMGLDERVLDVSPGMGAINAVVAHACADPKLELVDLDARGPHGDYKMRWANKVETVETVLGFAPDVMGRTARSLWKLKSKLKSIRDAGGAHPQLPGELL</sequence>
<evidence type="ECO:0000313" key="2">
    <source>
        <dbReference type="EMBL" id="SFR33748.1"/>
    </source>
</evidence>
<dbReference type="InterPro" id="IPR038740">
    <property type="entry name" value="BioF2-like_GNAT_dom"/>
</dbReference>
<dbReference type="InterPro" id="IPR016181">
    <property type="entry name" value="Acyl_CoA_acyltransferase"/>
</dbReference>
<dbReference type="STRING" id="670154.SAMN04488002_0372"/>
<name>A0A1I6FV09_9RHOB</name>
<evidence type="ECO:0000313" key="3">
    <source>
        <dbReference type="Proteomes" id="UP000199658"/>
    </source>
</evidence>
<dbReference type="AlphaFoldDB" id="A0A1I6FV09"/>
<dbReference type="Proteomes" id="UP000199658">
    <property type="component" value="Unassembled WGS sequence"/>
</dbReference>
<dbReference type="EMBL" id="FOYO01000001">
    <property type="protein sequence ID" value="SFR33748.1"/>
    <property type="molecule type" value="Genomic_DNA"/>
</dbReference>